<dbReference type="Pfam" id="PF07730">
    <property type="entry name" value="HisKA_3"/>
    <property type="match status" value="1"/>
</dbReference>
<feature type="transmembrane region" description="Helical" evidence="9">
    <location>
        <begin position="12"/>
        <end position="30"/>
    </location>
</feature>
<dbReference type="Pfam" id="PF02518">
    <property type="entry name" value="HATPase_c"/>
    <property type="match status" value="1"/>
</dbReference>
<dbReference type="AlphaFoldDB" id="A0A4Q7LV56"/>
<protein>
    <recommendedName>
        <fullName evidence="2">histidine kinase</fullName>
        <ecNumber evidence="2">2.7.13.3</ecNumber>
    </recommendedName>
</protein>
<feature type="transmembrane region" description="Helical" evidence="9">
    <location>
        <begin position="74"/>
        <end position="95"/>
    </location>
</feature>
<evidence type="ECO:0000313" key="11">
    <source>
        <dbReference type="EMBL" id="RZS57788.1"/>
    </source>
</evidence>
<keyword evidence="9" id="KW-1133">Transmembrane helix</keyword>
<keyword evidence="6 11" id="KW-0418">Kinase</keyword>
<evidence type="ECO:0000256" key="3">
    <source>
        <dbReference type="ARBA" id="ARBA00022553"/>
    </source>
</evidence>
<feature type="transmembrane region" description="Helical" evidence="9">
    <location>
        <begin position="42"/>
        <end position="62"/>
    </location>
</feature>
<dbReference type="OrthoDB" id="227596at2"/>
<evidence type="ECO:0000256" key="5">
    <source>
        <dbReference type="ARBA" id="ARBA00022741"/>
    </source>
</evidence>
<keyword evidence="12" id="KW-1185">Reference proteome</keyword>
<dbReference type="EC" id="2.7.13.3" evidence="2"/>
<dbReference type="RefSeq" id="WP_157985527.1">
    <property type="nucleotide sequence ID" value="NZ_SGWW01000002.1"/>
</dbReference>
<comment type="caution">
    <text evidence="11">The sequence shown here is derived from an EMBL/GenBank/DDBJ whole genome shotgun (WGS) entry which is preliminary data.</text>
</comment>
<dbReference type="GO" id="GO:0005524">
    <property type="term" value="F:ATP binding"/>
    <property type="evidence" value="ECO:0007669"/>
    <property type="project" value="UniProtKB-KW"/>
</dbReference>
<evidence type="ECO:0000259" key="10">
    <source>
        <dbReference type="SMART" id="SM00387"/>
    </source>
</evidence>
<dbReference type="SUPFAM" id="SSF55874">
    <property type="entry name" value="ATPase domain of HSP90 chaperone/DNA topoisomerase II/histidine kinase"/>
    <property type="match status" value="1"/>
</dbReference>
<keyword evidence="3" id="KW-0597">Phosphoprotein</keyword>
<keyword evidence="9" id="KW-0472">Membrane</keyword>
<dbReference type="PANTHER" id="PTHR24421">
    <property type="entry name" value="NITRATE/NITRITE SENSOR PROTEIN NARX-RELATED"/>
    <property type="match status" value="1"/>
</dbReference>
<proteinExistence type="predicted"/>
<keyword evidence="4" id="KW-0808">Transferase</keyword>
<evidence type="ECO:0000256" key="7">
    <source>
        <dbReference type="ARBA" id="ARBA00022840"/>
    </source>
</evidence>
<keyword evidence="9" id="KW-0812">Transmembrane</keyword>
<feature type="transmembrane region" description="Helical" evidence="9">
    <location>
        <begin position="107"/>
        <end position="127"/>
    </location>
</feature>
<dbReference type="Gene3D" id="3.30.565.10">
    <property type="entry name" value="Histidine kinase-like ATPase, C-terminal domain"/>
    <property type="match status" value="1"/>
</dbReference>
<dbReference type="SMART" id="SM00387">
    <property type="entry name" value="HATPase_c"/>
    <property type="match status" value="1"/>
</dbReference>
<dbReference type="InterPro" id="IPR011712">
    <property type="entry name" value="Sig_transdc_His_kin_sub3_dim/P"/>
</dbReference>
<dbReference type="Gene3D" id="1.20.5.1930">
    <property type="match status" value="1"/>
</dbReference>
<evidence type="ECO:0000256" key="4">
    <source>
        <dbReference type="ARBA" id="ARBA00022679"/>
    </source>
</evidence>
<dbReference type="CDD" id="cd16917">
    <property type="entry name" value="HATPase_UhpB-NarQ-NarX-like"/>
    <property type="match status" value="1"/>
</dbReference>
<comment type="catalytic activity">
    <reaction evidence="1">
        <text>ATP + protein L-histidine = ADP + protein N-phospho-L-histidine.</text>
        <dbReference type="EC" id="2.7.13.3"/>
    </reaction>
</comment>
<dbReference type="InterPro" id="IPR036890">
    <property type="entry name" value="HATPase_C_sf"/>
</dbReference>
<dbReference type="InterPro" id="IPR003594">
    <property type="entry name" value="HATPase_dom"/>
</dbReference>
<feature type="transmembrane region" description="Helical" evidence="9">
    <location>
        <begin position="147"/>
        <end position="171"/>
    </location>
</feature>
<evidence type="ECO:0000313" key="12">
    <source>
        <dbReference type="Proteomes" id="UP000293519"/>
    </source>
</evidence>
<dbReference type="GO" id="GO:0046983">
    <property type="term" value="F:protein dimerization activity"/>
    <property type="evidence" value="ECO:0007669"/>
    <property type="project" value="InterPro"/>
</dbReference>
<feature type="domain" description="Histidine kinase/HSP90-like ATPase" evidence="10">
    <location>
        <begin position="304"/>
        <end position="394"/>
    </location>
</feature>
<dbReference type="InterPro" id="IPR050482">
    <property type="entry name" value="Sensor_HK_TwoCompSys"/>
</dbReference>
<gene>
    <name evidence="11" type="ORF">EV141_1508</name>
</gene>
<dbReference type="GO" id="GO:0016020">
    <property type="term" value="C:membrane"/>
    <property type="evidence" value="ECO:0007669"/>
    <property type="project" value="InterPro"/>
</dbReference>
<evidence type="ECO:0000256" key="9">
    <source>
        <dbReference type="SAM" id="Phobius"/>
    </source>
</evidence>
<organism evidence="11 12">
    <name type="scientific">Microcella putealis</name>
    <dbReference type="NCBI Taxonomy" id="337005"/>
    <lineage>
        <taxon>Bacteria</taxon>
        <taxon>Bacillati</taxon>
        <taxon>Actinomycetota</taxon>
        <taxon>Actinomycetes</taxon>
        <taxon>Micrococcales</taxon>
        <taxon>Microbacteriaceae</taxon>
        <taxon>Microcella</taxon>
    </lineage>
</organism>
<dbReference type="GO" id="GO:0000155">
    <property type="term" value="F:phosphorelay sensor kinase activity"/>
    <property type="evidence" value="ECO:0007669"/>
    <property type="project" value="InterPro"/>
</dbReference>
<sequence>MLADEYRARPSGIVADILLGLLVIVLAVVVPNSIAVTDLQNAASVVLSIVILATSVGVRRIAPGFALAGAWVSALLWMVSLNDVIPAQLGILAVLASAAHHGSRRTLVMSGVSVVGGTLVGLWYLLVIQSWVGGLLATDIGRLPPRAVTFGVLVGGVFAVPWLIGLVARFVRLSRERRRQADAADAIAAEATKVADVEAARVALARDVHDIVGHSLAVIVAQADSVRFRGEGDVDAVRASVDTIAETARRALHEVRQVLEQTGPAPDAVVDTLDLHRLIDDVAAARPGVIVARARDDLAVPPGEPGVALYRATQELLTNALRHGDTDAPITVTLTSDAEGMQVTVDNAIGSVPPSTARSGTGLAGIAERLEAVGGALVIDRGGSRMVVTARIPLVTGRMDA</sequence>
<keyword evidence="5" id="KW-0547">Nucleotide-binding</keyword>
<keyword evidence="7" id="KW-0067">ATP-binding</keyword>
<reference evidence="11 12" key="1">
    <citation type="journal article" date="2015" name="Stand. Genomic Sci.">
        <title>Genomic Encyclopedia of Bacterial and Archaeal Type Strains, Phase III: the genomes of soil and plant-associated and newly described type strains.</title>
        <authorList>
            <person name="Whitman W.B."/>
            <person name="Woyke T."/>
            <person name="Klenk H.P."/>
            <person name="Zhou Y."/>
            <person name="Lilburn T.G."/>
            <person name="Beck B.J."/>
            <person name="De Vos P."/>
            <person name="Vandamme P."/>
            <person name="Eisen J.A."/>
            <person name="Garrity G."/>
            <person name="Hugenholtz P."/>
            <person name="Kyrpides N.C."/>
        </authorList>
    </citation>
    <scope>NUCLEOTIDE SEQUENCE [LARGE SCALE GENOMIC DNA]</scope>
    <source>
        <strain evidence="11 12">CV2</strain>
    </source>
</reference>
<evidence type="ECO:0000256" key="8">
    <source>
        <dbReference type="ARBA" id="ARBA00023012"/>
    </source>
</evidence>
<evidence type="ECO:0000256" key="6">
    <source>
        <dbReference type="ARBA" id="ARBA00022777"/>
    </source>
</evidence>
<name>A0A4Q7LV56_9MICO</name>
<evidence type="ECO:0000256" key="1">
    <source>
        <dbReference type="ARBA" id="ARBA00000085"/>
    </source>
</evidence>
<evidence type="ECO:0000256" key="2">
    <source>
        <dbReference type="ARBA" id="ARBA00012438"/>
    </source>
</evidence>
<dbReference type="PANTHER" id="PTHR24421:SF10">
    <property type="entry name" value="NITRATE_NITRITE SENSOR PROTEIN NARQ"/>
    <property type="match status" value="1"/>
</dbReference>
<dbReference type="Proteomes" id="UP000293519">
    <property type="component" value="Unassembled WGS sequence"/>
</dbReference>
<accession>A0A4Q7LV56</accession>
<keyword evidence="8" id="KW-0902">Two-component regulatory system</keyword>
<dbReference type="EMBL" id="SGWW01000002">
    <property type="protein sequence ID" value="RZS57788.1"/>
    <property type="molecule type" value="Genomic_DNA"/>
</dbReference>